<dbReference type="Gene3D" id="3.40.50.300">
    <property type="entry name" value="P-loop containing nucleotide triphosphate hydrolases"/>
    <property type="match status" value="1"/>
</dbReference>
<dbReference type="SUPFAM" id="SSF52540">
    <property type="entry name" value="P-loop containing nucleoside triphosphate hydrolases"/>
    <property type="match status" value="1"/>
</dbReference>
<dbReference type="InterPro" id="IPR003961">
    <property type="entry name" value="FN3_dom"/>
</dbReference>
<evidence type="ECO:0000256" key="1">
    <source>
        <dbReference type="RuleBase" id="RU004560"/>
    </source>
</evidence>
<evidence type="ECO:0000259" key="3">
    <source>
        <dbReference type="PROSITE" id="PS50853"/>
    </source>
</evidence>
<dbReference type="SMART" id="SM00060">
    <property type="entry name" value="FN3"/>
    <property type="match status" value="1"/>
</dbReference>
<evidence type="ECO:0000256" key="2">
    <source>
        <dbReference type="SAM" id="MobiDB-lite"/>
    </source>
</evidence>
<dbReference type="PANTHER" id="PTHR31594:SF16">
    <property type="entry name" value="SI:CH211-281L24.3"/>
    <property type="match status" value="1"/>
</dbReference>
<organism evidence="4 5">
    <name type="scientific">Gekko japonicus</name>
    <name type="common">Schlegel's Japanese gecko</name>
    <dbReference type="NCBI Taxonomy" id="146911"/>
    <lineage>
        <taxon>Eukaryota</taxon>
        <taxon>Metazoa</taxon>
        <taxon>Chordata</taxon>
        <taxon>Craniata</taxon>
        <taxon>Vertebrata</taxon>
        <taxon>Euteleostomi</taxon>
        <taxon>Lepidosauria</taxon>
        <taxon>Squamata</taxon>
        <taxon>Bifurcata</taxon>
        <taxon>Gekkota</taxon>
        <taxon>Gekkonidae</taxon>
        <taxon>Gekkoninae</taxon>
        <taxon>Gekko</taxon>
    </lineage>
</organism>
<gene>
    <name evidence="5" type="primary">LOC107123533</name>
</gene>
<keyword evidence="4" id="KW-1185">Reference proteome</keyword>
<keyword evidence="1" id="KW-0547">Nucleotide-binding</keyword>
<feature type="region of interest" description="Disordered" evidence="2">
    <location>
        <begin position="433"/>
        <end position="478"/>
    </location>
</feature>
<evidence type="ECO:0000313" key="5">
    <source>
        <dbReference type="RefSeq" id="XP_015282271.1"/>
    </source>
</evidence>
<dbReference type="InterPro" id="IPR040581">
    <property type="entry name" value="Thioredoxin_11"/>
</dbReference>
<feature type="domain" description="Fibronectin type-III" evidence="3">
    <location>
        <begin position="320"/>
        <end position="413"/>
    </location>
</feature>
<dbReference type="Pfam" id="PF18078">
    <property type="entry name" value="Thioredoxin_11"/>
    <property type="match status" value="1"/>
</dbReference>
<dbReference type="InterPro" id="IPR013783">
    <property type="entry name" value="Ig-like_fold"/>
</dbReference>
<dbReference type="Pfam" id="PF21109">
    <property type="entry name" value="Stonustoxin_helical"/>
    <property type="match status" value="1"/>
</dbReference>
<protein>
    <submittedName>
        <fullName evidence="5">Uncharacterized protein LOC107123533</fullName>
    </submittedName>
</protein>
<dbReference type="Pfam" id="PF00735">
    <property type="entry name" value="Septin"/>
    <property type="match status" value="1"/>
</dbReference>
<dbReference type="Gene3D" id="2.60.40.10">
    <property type="entry name" value="Immunoglobulins"/>
    <property type="match status" value="1"/>
</dbReference>
<dbReference type="SUPFAM" id="SSF49265">
    <property type="entry name" value="Fibronectin type III"/>
    <property type="match status" value="1"/>
</dbReference>
<dbReference type="InterPro" id="IPR030379">
    <property type="entry name" value="G_SEPTIN_dom"/>
</dbReference>
<sequence length="1059" mass="119684">MLSGASEGTAKEKTGGEKINCKIYSDVPLEDHPVTYQEAVNIFSTLPGRLVERAVPLRMWLYPLNKLGCQITCRFHDISSEIISEVQNILQQLTETDKQHNDLAENPAATTFPEIKKKLQTFRGLRQQYRQTLQKRLSRTIPIIRRGEEEEDALTDLLTNKQQALFSSQQLSAFLDRREQEMVFVNSYLDVLKDVDIVYTKKELDRLLLNPTLKRVVAFVFTSLQDGDSYLSDLENSLAVKKSSHPVSVTSASEKLWFEHREISKKARASVRAFLALASVCSNDTKLIVSALPDQDHPGVSIYLYEDGELVSTNLEPPAKPLPPSIGEVRPDSVQLTFNVAPYGEAEISGYQVEYRPIGQEGWVAVDVKDKQETFTITGLHPGIEYQFRYTAVGRLGLSERSDPSDTVKTLPEGSPGKTEKVAIKCQVSPLPFQGRSVAGSDHNVQEGEVEPEGMDEGRNGNPFQEATGMEPHDRSGRMEPVYGVDVAVSPEKLVMSPPPKTDDERVKDKMIKQSTLIDDDGPLKSYQLKLKRSASCCDSFLKYKLGHEDPQKPHKVIMVMGATGAGKTTLINGMINYILGVKWEDSFRFKLIHEQTNRSQAESQTSDVTAYEINFQKGFQIPYSLTIIDTPGFGDTRGIEHDREIIQKVREFFCTLGGIDHIDGVCFVVQASLARLTHAQKYVFDSVLSIFGKDIKSNILILVTFADGQVPPVLEAILESEVPCAKDDNNDPVHFKFNNSALFVSGSTAGENTLNFDAMFWKMGTASMKTFFQSLNSLEPRSLTLTKEVLWERRSLEAAVEGLQPQIKAGLTKLDSLRKTKQILEQHKDEMDANKNFEVEVEKTVAEKFEVTKGFITNCQTCHFTCHYPCYIANDNEKHKCAAMNGKGDCNVCPGKCKWNIHFNQKYRWEYKTEKERQTYAQIKEKYERACGEVMTTEKLFQELCEEYEAVEEAVFRLIEQSSQSIRRLQEIALKPNPMATPEHIDLLIQAEQQEAKPGFQDRIQSLLGVREMAVIVNKIARNEPLLPEEVMVAERCKAKRSKWKKLWGRLSDWFPFK</sequence>
<dbReference type="InterPro" id="IPR027417">
    <property type="entry name" value="P-loop_NTPase"/>
</dbReference>
<dbReference type="InterPro" id="IPR036116">
    <property type="entry name" value="FN3_sf"/>
</dbReference>
<dbReference type="InterPro" id="IPR048997">
    <property type="entry name" value="Stonustoxin-like_helical"/>
</dbReference>
<dbReference type="CDD" id="cd00882">
    <property type="entry name" value="Ras_like_GTPase"/>
    <property type="match status" value="1"/>
</dbReference>
<feature type="region of interest" description="Disordered" evidence="2">
    <location>
        <begin position="401"/>
        <end position="420"/>
    </location>
</feature>
<proteinExistence type="inferred from homology"/>
<dbReference type="Proteomes" id="UP000694871">
    <property type="component" value="Unplaced"/>
</dbReference>
<dbReference type="CDD" id="cd00063">
    <property type="entry name" value="FN3"/>
    <property type="match status" value="1"/>
</dbReference>
<accession>A0ABM1L8I4</accession>
<reference evidence="5" key="1">
    <citation type="submission" date="2025-08" db="UniProtKB">
        <authorList>
            <consortium name="RefSeq"/>
        </authorList>
    </citation>
    <scope>IDENTIFICATION</scope>
</reference>
<dbReference type="PANTHER" id="PTHR31594">
    <property type="entry name" value="AIG1-TYPE G DOMAIN-CONTAINING PROTEIN"/>
    <property type="match status" value="1"/>
</dbReference>
<name>A0ABM1L8I4_GEKJA</name>
<dbReference type="PROSITE" id="PS50853">
    <property type="entry name" value="FN3"/>
    <property type="match status" value="1"/>
</dbReference>
<comment type="similarity">
    <text evidence="1">Belongs to the TRAFAC class TrmE-Era-EngA-EngB-Septin-like GTPase superfamily. Septin GTPase family.</text>
</comment>
<keyword evidence="1" id="KW-0342">GTP-binding</keyword>
<dbReference type="GeneID" id="107123533"/>
<evidence type="ECO:0000313" key="4">
    <source>
        <dbReference type="Proteomes" id="UP000694871"/>
    </source>
</evidence>
<dbReference type="InterPro" id="IPR052090">
    <property type="entry name" value="Cytolytic_pore-forming_toxin"/>
</dbReference>
<dbReference type="RefSeq" id="XP_015282271.1">
    <property type="nucleotide sequence ID" value="XM_015426785.1"/>
</dbReference>
<dbReference type="Pfam" id="PF00041">
    <property type="entry name" value="fn3"/>
    <property type="match status" value="1"/>
</dbReference>